<evidence type="ECO:0000313" key="3">
    <source>
        <dbReference type="EMBL" id="GGL86091.1"/>
    </source>
</evidence>
<gene>
    <name evidence="3" type="ORF">GCM10011594_02190</name>
</gene>
<feature type="region of interest" description="Disordered" evidence="1">
    <location>
        <begin position="40"/>
        <end position="104"/>
    </location>
</feature>
<feature type="compositionally biased region" description="Low complexity" evidence="1">
    <location>
        <begin position="55"/>
        <end position="74"/>
    </location>
</feature>
<proteinExistence type="predicted"/>
<feature type="compositionally biased region" description="Pro residues" evidence="1">
    <location>
        <begin position="75"/>
        <end position="85"/>
    </location>
</feature>
<dbReference type="EMBL" id="BMNA01000001">
    <property type="protein sequence ID" value="GGL86091.1"/>
    <property type="molecule type" value="Genomic_DNA"/>
</dbReference>
<dbReference type="Proteomes" id="UP000655208">
    <property type="component" value="Unassembled WGS sequence"/>
</dbReference>
<comment type="caution">
    <text evidence="3">The sequence shown here is derived from an EMBL/GenBank/DDBJ whole genome shotgun (WGS) entry which is preliminary data.</text>
</comment>
<organism evidence="3 4">
    <name type="scientific">Nakamurella endophytica</name>
    <dbReference type="NCBI Taxonomy" id="1748367"/>
    <lineage>
        <taxon>Bacteria</taxon>
        <taxon>Bacillati</taxon>
        <taxon>Actinomycetota</taxon>
        <taxon>Actinomycetes</taxon>
        <taxon>Nakamurellales</taxon>
        <taxon>Nakamurellaceae</taxon>
        <taxon>Nakamurella</taxon>
    </lineage>
</organism>
<keyword evidence="2" id="KW-0732">Signal</keyword>
<accession>A0A917SKN8</accession>
<feature type="chain" id="PRO_5037041748" evidence="2">
    <location>
        <begin position="42"/>
        <end position="286"/>
    </location>
</feature>
<sequence length="286" mass="29205">MACNAWPVRARRTGMVTLRRGRTRTSAAVALALLALGGCDAQPRAGGAPPTVRSTAAPTGATGDAADGTGRVTPPGGPGSVPSPGPRTSGSTVAGPPVTEPVTSRAPLADLPAYRPQQGQVDAACASPTPLWQLWTGRTGGQSLVRAYVVATGRTALRRTILSRLRVTVDEVLAGHPVRGTVDGYVWGGRAGSRVTTVNGTATSSWAADGSALVTLVPLTAADRLVTAIPVVGRAALFVPLGCLTASGYRTTTVDVDVVAFEDGVPTRLSGRFPAVGLDDLRRSLR</sequence>
<evidence type="ECO:0000313" key="4">
    <source>
        <dbReference type="Proteomes" id="UP000655208"/>
    </source>
</evidence>
<protein>
    <submittedName>
        <fullName evidence="3">Uncharacterized protein</fullName>
    </submittedName>
</protein>
<name>A0A917SKN8_9ACTN</name>
<reference evidence="3" key="1">
    <citation type="journal article" date="2014" name="Int. J. Syst. Evol. Microbiol.">
        <title>Complete genome sequence of Corynebacterium casei LMG S-19264T (=DSM 44701T), isolated from a smear-ripened cheese.</title>
        <authorList>
            <consortium name="US DOE Joint Genome Institute (JGI-PGF)"/>
            <person name="Walter F."/>
            <person name="Albersmeier A."/>
            <person name="Kalinowski J."/>
            <person name="Ruckert C."/>
        </authorList>
    </citation>
    <scope>NUCLEOTIDE SEQUENCE</scope>
    <source>
        <strain evidence="3">CGMCC 4.7308</strain>
    </source>
</reference>
<dbReference type="AlphaFoldDB" id="A0A917SKN8"/>
<feature type="signal peptide" evidence="2">
    <location>
        <begin position="1"/>
        <end position="41"/>
    </location>
</feature>
<keyword evidence="4" id="KW-1185">Reference proteome</keyword>
<evidence type="ECO:0000256" key="2">
    <source>
        <dbReference type="SAM" id="SignalP"/>
    </source>
</evidence>
<evidence type="ECO:0000256" key="1">
    <source>
        <dbReference type="SAM" id="MobiDB-lite"/>
    </source>
</evidence>
<reference evidence="3" key="2">
    <citation type="submission" date="2020-09" db="EMBL/GenBank/DDBJ databases">
        <authorList>
            <person name="Sun Q."/>
            <person name="Zhou Y."/>
        </authorList>
    </citation>
    <scope>NUCLEOTIDE SEQUENCE</scope>
    <source>
        <strain evidence="3">CGMCC 4.7308</strain>
    </source>
</reference>